<gene>
    <name evidence="2" type="ORF">RIF29_17272</name>
</gene>
<dbReference type="Proteomes" id="UP001372338">
    <property type="component" value="Unassembled WGS sequence"/>
</dbReference>
<name>A0AAN9FI43_CROPI</name>
<organism evidence="2 3">
    <name type="scientific">Crotalaria pallida</name>
    <name type="common">Smooth rattlebox</name>
    <name type="synonym">Crotalaria striata</name>
    <dbReference type="NCBI Taxonomy" id="3830"/>
    <lineage>
        <taxon>Eukaryota</taxon>
        <taxon>Viridiplantae</taxon>
        <taxon>Streptophyta</taxon>
        <taxon>Embryophyta</taxon>
        <taxon>Tracheophyta</taxon>
        <taxon>Spermatophyta</taxon>
        <taxon>Magnoliopsida</taxon>
        <taxon>eudicotyledons</taxon>
        <taxon>Gunneridae</taxon>
        <taxon>Pentapetalae</taxon>
        <taxon>rosids</taxon>
        <taxon>fabids</taxon>
        <taxon>Fabales</taxon>
        <taxon>Fabaceae</taxon>
        <taxon>Papilionoideae</taxon>
        <taxon>50 kb inversion clade</taxon>
        <taxon>genistoids sensu lato</taxon>
        <taxon>core genistoids</taxon>
        <taxon>Crotalarieae</taxon>
        <taxon>Crotalaria</taxon>
    </lineage>
</organism>
<keyword evidence="3" id="KW-1185">Reference proteome</keyword>
<sequence length="72" mass="7391">MHIIKTQGAAATRPVATARSVPTATAISPLPTANATSLHAHATLHDPGCEQPHDFGHESASHGARADNSSNM</sequence>
<dbReference type="AlphaFoldDB" id="A0AAN9FI43"/>
<evidence type="ECO:0000313" key="3">
    <source>
        <dbReference type="Proteomes" id="UP001372338"/>
    </source>
</evidence>
<feature type="region of interest" description="Disordered" evidence="1">
    <location>
        <begin position="44"/>
        <end position="72"/>
    </location>
</feature>
<protein>
    <submittedName>
        <fullName evidence="2">Uncharacterized protein</fullName>
    </submittedName>
</protein>
<proteinExistence type="predicted"/>
<reference evidence="2 3" key="1">
    <citation type="submission" date="2024-01" db="EMBL/GenBank/DDBJ databases">
        <title>The genomes of 5 underutilized Papilionoideae crops provide insights into root nodulation and disease resistanc.</title>
        <authorList>
            <person name="Yuan L."/>
        </authorList>
    </citation>
    <scope>NUCLEOTIDE SEQUENCE [LARGE SCALE GENOMIC DNA]</scope>
    <source>
        <strain evidence="2">ZHUSHIDOU_FW_LH</strain>
        <tissue evidence="2">Leaf</tissue>
    </source>
</reference>
<comment type="caution">
    <text evidence="2">The sequence shown here is derived from an EMBL/GenBank/DDBJ whole genome shotgun (WGS) entry which is preliminary data.</text>
</comment>
<dbReference type="EMBL" id="JAYWIO010000003">
    <property type="protein sequence ID" value="KAK7276139.1"/>
    <property type="molecule type" value="Genomic_DNA"/>
</dbReference>
<evidence type="ECO:0000313" key="2">
    <source>
        <dbReference type="EMBL" id="KAK7276139.1"/>
    </source>
</evidence>
<evidence type="ECO:0000256" key="1">
    <source>
        <dbReference type="SAM" id="MobiDB-lite"/>
    </source>
</evidence>
<accession>A0AAN9FI43</accession>
<feature type="compositionally biased region" description="Basic and acidic residues" evidence="1">
    <location>
        <begin position="44"/>
        <end position="60"/>
    </location>
</feature>